<evidence type="ECO:0000256" key="2">
    <source>
        <dbReference type="ARBA" id="ARBA00022679"/>
    </source>
</evidence>
<keyword evidence="14" id="KW-1185">Reference proteome</keyword>
<evidence type="ECO:0000256" key="3">
    <source>
        <dbReference type="ARBA" id="ARBA00022729"/>
    </source>
</evidence>
<evidence type="ECO:0000313" key="14">
    <source>
        <dbReference type="Proteomes" id="UP001341840"/>
    </source>
</evidence>
<evidence type="ECO:0000259" key="12">
    <source>
        <dbReference type="PROSITE" id="PS50948"/>
    </source>
</evidence>
<dbReference type="SUPFAM" id="SSF56112">
    <property type="entry name" value="Protein kinase-like (PK-like)"/>
    <property type="match status" value="1"/>
</dbReference>
<evidence type="ECO:0000256" key="1">
    <source>
        <dbReference type="ARBA" id="ARBA00022527"/>
    </source>
</evidence>
<dbReference type="Gene3D" id="3.30.200.20">
    <property type="entry name" value="Phosphorylase Kinase, domain 1"/>
    <property type="match status" value="1"/>
</dbReference>
<keyword evidence="3 10" id="KW-0732">Signal</keyword>
<dbReference type="Gene3D" id="1.10.510.10">
    <property type="entry name" value="Transferase(Phosphotransferase) domain 1"/>
    <property type="match status" value="1"/>
</dbReference>
<dbReference type="PANTHER" id="PTHR27002:SF616">
    <property type="entry name" value="RECEPTOR-LIKE SERINE_THREONINE-PROTEIN KINASE"/>
    <property type="match status" value="1"/>
</dbReference>
<evidence type="ECO:0000259" key="11">
    <source>
        <dbReference type="PROSITE" id="PS50011"/>
    </source>
</evidence>
<sequence length="564" mass="62938">MDLLLLTLHLLLLFPFTTSQQQNQNYYPSSSVTLRNDTYCDYPSVCGPNGNCDINQSPACFCLDGFTPKSPSGYSSMDYTQGCVRKVALNCSTDVFVAYTVFKEPSGNYTLLNQSLGDHGCKGKCKSNCSCTGYSVTTGGGCKLWSGDLCDVRLVKDGGEVLYIRMSASDENESGWGNHKKNVGIIVGSTVAAIFGMIMILACCYMLRKRRTKLQDISLRTSEIADQLKGYEEGDIELPFLDLSRIVEATDNFSMENKLGEGGFGPVYKGTFDDGRQIAVKKLSSSSGQGINEFKNEVLLIAKLQHRNLVKLLGCCIQDEEKLLIYEYMPNRSLDFFIFDQTRRKLLDWPKRFNIICGISRGLLYLHEDSRLRIIHRDLKASNILLDSEMNPKISDFGLARCFGGDQSKANTKKIVGTFGYMAPEYAISGHFSVKSDVFSFGILLLEIITGRKNRGIYFPSDNVNLYGHAWDLWKQGRSLELVDEWLKESWNSSEAQRCIHICLLCAQQHPQDRPDMSSVVLMLGSEIDLPQPKFPTFIIGGNSDGRSSSSCQNEISITEVAPR</sequence>
<evidence type="ECO:0000256" key="4">
    <source>
        <dbReference type="ARBA" id="ARBA00022741"/>
    </source>
</evidence>
<protein>
    <submittedName>
        <fullName evidence="13">Uncharacterized protein</fullName>
    </submittedName>
</protein>
<feature type="chain" id="PRO_5047180918" evidence="10">
    <location>
        <begin position="20"/>
        <end position="564"/>
    </location>
</feature>
<dbReference type="PROSITE" id="PS50011">
    <property type="entry name" value="PROTEIN_KINASE_DOM"/>
    <property type="match status" value="1"/>
</dbReference>
<evidence type="ECO:0000256" key="8">
    <source>
        <dbReference type="SAM" id="MobiDB-lite"/>
    </source>
</evidence>
<name>A0ABU6QIM3_9FABA</name>
<accession>A0ABU6QIM3</accession>
<gene>
    <name evidence="13" type="ORF">PIB30_052717</name>
</gene>
<feature type="region of interest" description="Disordered" evidence="8">
    <location>
        <begin position="544"/>
        <end position="564"/>
    </location>
</feature>
<keyword evidence="9" id="KW-1133">Transmembrane helix</keyword>
<keyword evidence="9" id="KW-0812">Transmembrane</keyword>
<dbReference type="Pfam" id="PF00954">
    <property type="entry name" value="S_locus_glycop"/>
    <property type="match status" value="1"/>
</dbReference>
<evidence type="ECO:0000313" key="13">
    <source>
        <dbReference type="EMBL" id="MED6111485.1"/>
    </source>
</evidence>
<comment type="caution">
    <text evidence="13">The sequence shown here is derived from an EMBL/GenBank/DDBJ whole genome shotgun (WGS) entry which is preliminary data.</text>
</comment>
<keyword evidence="7" id="KW-1015">Disulfide bond</keyword>
<keyword evidence="2" id="KW-0808">Transferase</keyword>
<organism evidence="13 14">
    <name type="scientific">Stylosanthes scabra</name>
    <dbReference type="NCBI Taxonomy" id="79078"/>
    <lineage>
        <taxon>Eukaryota</taxon>
        <taxon>Viridiplantae</taxon>
        <taxon>Streptophyta</taxon>
        <taxon>Embryophyta</taxon>
        <taxon>Tracheophyta</taxon>
        <taxon>Spermatophyta</taxon>
        <taxon>Magnoliopsida</taxon>
        <taxon>eudicotyledons</taxon>
        <taxon>Gunneridae</taxon>
        <taxon>Pentapetalae</taxon>
        <taxon>rosids</taxon>
        <taxon>fabids</taxon>
        <taxon>Fabales</taxon>
        <taxon>Fabaceae</taxon>
        <taxon>Papilionoideae</taxon>
        <taxon>50 kb inversion clade</taxon>
        <taxon>dalbergioids sensu lato</taxon>
        <taxon>Dalbergieae</taxon>
        <taxon>Pterocarpus clade</taxon>
        <taxon>Stylosanthes</taxon>
    </lineage>
</organism>
<keyword evidence="9" id="KW-0472">Membrane</keyword>
<dbReference type="PANTHER" id="PTHR27002">
    <property type="entry name" value="RECEPTOR-LIKE SERINE/THREONINE-PROTEIN KINASE SD1-8"/>
    <property type="match status" value="1"/>
</dbReference>
<dbReference type="EMBL" id="JASCZI010000385">
    <property type="protein sequence ID" value="MED6111485.1"/>
    <property type="molecule type" value="Genomic_DNA"/>
</dbReference>
<feature type="domain" description="Protein kinase" evidence="11">
    <location>
        <begin position="253"/>
        <end position="535"/>
    </location>
</feature>
<feature type="domain" description="Apple" evidence="12">
    <location>
        <begin position="91"/>
        <end position="167"/>
    </location>
</feature>
<dbReference type="SMART" id="SM00220">
    <property type="entry name" value="S_TKc"/>
    <property type="match status" value="1"/>
</dbReference>
<keyword evidence="4" id="KW-0547">Nucleotide-binding</keyword>
<evidence type="ECO:0000256" key="6">
    <source>
        <dbReference type="ARBA" id="ARBA00022840"/>
    </source>
</evidence>
<dbReference type="CDD" id="cd01098">
    <property type="entry name" value="PAN_AP_plant"/>
    <property type="match status" value="1"/>
</dbReference>
<reference evidence="13 14" key="1">
    <citation type="journal article" date="2023" name="Plants (Basel)">
        <title>Bridging the Gap: Combining Genomics and Transcriptomics Approaches to Understand Stylosanthes scabra, an Orphan Legume from the Brazilian Caatinga.</title>
        <authorList>
            <person name="Ferreira-Neto J.R.C."/>
            <person name="da Silva M.D."/>
            <person name="Binneck E."/>
            <person name="de Melo N.F."/>
            <person name="da Silva R.H."/>
            <person name="de Melo A.L.T.M."/>
            <person name="Pandolfi V."/>
            <person name="Bustamante F.O."/>
            <person name="Brasileiro-Vidal A.C."/>
            <person name="Benko-Iseppon A.M."/>
        </authorList>
    </citation>
    <scope>NUCLEOTIDE SEQUENCE [LARGE SCALE GENOMIC DNA]</scope>
    <source>
        <tissue evidence="13">Leaves</tissue>
    </source>
</reference>
<evidence type="ECO:0000256" key="9">
    <source>
        <dbReference type="SAM" id="Phobius"/>
    </source>
</evidence>
<dbReference type="InterPro" id="IPR000719">
    <property type="entry name" value="Prot_kinase_dom"/>
</dbReference>
<dbReference type="PROSITE" id="PS50948">
    <property type="entry name" value="PAN"/>
    <property type="match status" value="1"/>
</dbReference>
<feature type="compositionally biased region" description="Polar residues" evidence="8">
    <location>
        <begin position="545"/>
        <end position="557"/>
    </location>
</feature>
<dbReference type="Pfam" id="PF08276">
    <property type="entry name" value="PAN_2"/>
    <property type="match status" value="1"/>
</dbReference>
<feature type="signal peptide" evidence="10">
    <location>
        <begin position="1"/>
        <end position="19"/>
    </location>
</feature>
<dbReference type="PROSITE" id="PS00108">
    <property type="entry name" value="PROTEIN_KINASE_ST"/>
    <property type="match status" value="1"/>
</dbReference>
<dbReference type="InterPro" id="IPR000858">
    <property type="entry name" value="S_locus_glycoprot_dom"/>
</dbReference>
<evidence type="ECO:0000256" key="5">
    <source>
        <dbReference type="ARBA" id="ARBA00022777"/>
    </source>
</evidence>
<evidence type="ECO:0000256" key="10">
    <source>
        <dbReference type="SAM" id="SignalP"/>
    </source>
</evidence>
<keyword evidence="6" id="KW-0067">ATP-binding</keyword>
<proteinExistence type="predicted"/>
<keyword evidence="1" id="KW-0723">Serine/threonine-protein kinase</keyword>
<dbReference type="InterPro" id="IPR003609">
    <property type="entry name" value="Pan_app"/>
</dbReference>
<feature type="transmembrane region" description="Helical" evidence="9">
    <location>
        <begin position="183"/>
        <end position="207"/>
    </location>
</feature>
<dbReference type="InterPro" id="IPR008271">
    <property type="entry name" value="Ser/Thr_kinase_AS"/>
</dbReference>
<dbReference type="InterPro" id="IPR011009">
    <property type="entry name" value="Kinase-like_dom_sf"/>
</dbReference>
<evidence type="ECO:0000256" key="7">
    <source>
        <dbReference type="ARBA" id="ARBA00023157"/>
    </source>
</evidence>
<dbReference type="SMART" id="SM00473">
    <property type="entry name" value="PAN_AP"/>
    <property type="match status" value="1"/>
</dbReference>
<dbReference type="CDD" id="cd14066">
    <property type="entry name" value="STKc_IRAK"/>
    <property type="match status" value="1"/>
</dbReference>
<dbReference type="Pfam" id="PF07714">
    <property type="entry name" value="PK_Tyr_Ser-Thr"/>
    <property type="match status" value="1"/>
</dbReference>
<dbReference type="InterPro" id="IPR001245">
    <property type="entry name" value="Ser-Thr/Tyr_kinase_cat_dom"/>
</dbReference>
<dbReference type="Proteomes" id="UP001341840">
    <property type="component" value="Unassembled WGS sequence"/>
</dbReference>
<keyword evidence="5" id="KW-0418">Kinase</keyword>